<feature type="domain" description="RZ-type" evidence="7">
    <location>
        <begin position="562"/>
        <end position="634"/>
    </location>
</feature>
<dbReference type="Pfam" id="PF20173">
    <property type="entry name" value="ZnF_RZ-type"/>
    <property type="match status" value="1"/>
</dbReference>
<keyword evidence="6" id="KW-0391">Immunity</keyword>
<dbReference type="PROSITE" id="PS51981">
    <property type="entry name" value="ZF_RZ"/>
    <property type="match status" value="1"/>
</dbReference>
<keyword evidence="5" id="KW-0862">Zinc</keyword>
<evidence type="ECO:0000313" key="9">
    <source>
        <dbReference type="Proteomes" id="UP001175271"/>
    </source>
</evidence>
<comment type="caution">
    <text evidence="8">The sequence shown here is derived from an EMBL/GenBank/DDBJ whole genome shotgun (WGS) entry which is preliminary data.</text>
</comment>
<dbReference type="InterPro" id="IPR046439">
    <property type="entry name" value="ZF_RZ_dom"/>
</dbReference>
<dbReference type="AlphaFoldDB" id="A0AA39LK41"/>
<evidence type="ECO:0000313" key="8">
    <source>
        <dbReference type="EMBL" id="KAK0400651.1"/>
    </source>
</evidence>
<dbReference type="GO" id="GO:0002376">
    <property type="term" value="P:immune system process"/>
    <property type="evidence" value="ECO:0007669"/>
    <property type="project" value="UniProtKB-KW"/>
</dbReference>
<evidence type="ECO:0000256" key="4">
    <source>
        <dbReference type="ARBA" id="ARBA00022771"/>
    </source>
</evidence>
<dbReference type="Proteomes" id="UP001175271">
    <property type="component" value="Unassembled WGS sequence"/>
</dbReference>
<organism evidence="8 9">
    <name type="scientific">Steinernema hermaphroditum</name>
    <dbReference type="NCBI Taxonomy" id="289476"/>
    <lineage>
        <taxon>Eukaryota</taxon>
        <taxon>Metazoa</taxon>
        <taxon>Ecdysozoa</taxon>
        <taxon>Nematoda</taxon>
        <taxon>Chromadorea</taxon>
        <taxon>Rhabditida</taxon>
        <taxon>Tylenchina</taxon>
        <taxon>Panagrolaimomorpha</taxon>
        <taxon>Strongyloidoidea</taxon>
        <taxon>Steinernematidae</taxon>
        <taxon>Steinernema</taxon>
    </lineage>
</organism>
<dbReference type="GO" id="GO:0008270">
    <property type="term" value="F:zinc ion binding"/>
    <property type="evidence" value="ECO:0007669"/>
    <property type="project" value="UniProtKB-KW"/>
</dbReference>
<dbReference type="EMBL" id="JAUCMV010000004">
    <property type="protein sequence ID" value="KAK0400651.1"/>
    <property type="molecule type" value="Genomic_DNA"/>
</dbReference>
<dbReference type="InterPro" id="IPR013087">
    <property type="entry name" value="Znf_C2H2_type"/>
</dbReference>
<accession>A0AA39LK41</accession>
<proteinExistence type="predicted"/>
<evidence type="ECO:0000256" key="5">
    <source>
        <dbReference type="ARBA" id="ARBA00022833"/>
    </source>
</evidence>
<name>A0AA39LK41_9BILA</name>
<keyword evidence="2" id="KW-0963">Cytoplasm</keyword>
<dbReference type="GO" id="GO:0005737">
    <property type="term" value="C:cytoplasm"/>
    <property type="evidence" value="ECO:0007669"/>
    <property type="project" value="UniProtKB-SubCell"/>
</dbReference>
<dbReference type="PROSITE" id="PS00028">
    <property type="entry name" value="ZINC_FINGER_C2H2_1"/>
    <property type="match status" value="1"/>
</dbReference>
<sequence length="652" mass="73919">MQILWKGKQATFETGQARSRLDFPVAICLSADYPLIFRAFVGCWIALERLDMFSSTTFCLVPPLRIMIPDCVHRCGKKDAGMVRCTAKVKKRWMGCEHEAEVECWVDPAKTRCPHPCGTSLPDCQHICRGTCGACRRGRLHVRCEERCKRVLFCGHACDGMCSAVCPPCEKPCGTACHHSRCGIDPTIGALNRNRKGRKCGERCPPCLERCSNRCEHRACTKRCMYPCDVEPCNARCLEPLWCGHQCLGFCGENCPEICRQCTNGPLRKAYEEASEVFLGREADDGAIFIQLECGHCIESKGMDSWVQLTFGNSAASAIVQLTCPKCKAPLKKSRRYQKHLAQRTHDMEEIKRRLLGGSTDELDGQRAKVVEAFHSFVHNNMRARSKEVAELVAVAITLRALINEPRRTILNKELIANFKSWDRSLEQLWNLWREIDLIEFSKCRHENTREAVVVYFGCEDVTALLVKEWRTLVDYLRNTLATPLASSLMYTQFANELNRLGRTIKIARALYMCDEIGMLADDTLPALGELNRLLNFSTESDGKSVEEFRRLVKVLDGTVAEAYRERSEIRRVLGSAVTSWYKCPNGHLYGIGDCGRAMESARCPECDAEIGGQQHRLREDNAMDREMTSLQRRITGLPMDEDMNPFEVFYE</sequence>
<reference evidence="8" key="1">
    <citation type="submission" date="2023-06" db="EMBL/GenBank/DDBJ databases">
        <title>Genomic analysis of the entomopathogenic nematode Steinernema hermaphroditum.</title>
        <authorList>
            <person name="Schwarz E.M."/>
            <person name="Heppert J.K."/>
            <person name="Baniya A."/>
            <person name="Schwartz H.T."/>
            <person name="Tan C.-H."/>
            <person name="Antoshechkin I."/>
            <person name="Sternberg P.W."/>
            <person name="Goodrich-Blair H."/>
            <person name="Dillman A.R."/>
        </authorList>
    </citation>
    <scope>NUCLEOTIDE SEQUENCE</scope>
    <source>
        <strain evidence="8">PS9179</strain>
        <tissue evidence="8">Whole animal</tissue>
    </source>
</reference>
<evidence type="ECO:0000256" key="6">
    <source>
        <dbReference type="ARBA" id="ARBA00022859"/>
    </source>
</evidence>
<protein>
    <recommendedName>
        <fullName evidence="7">RZ-type domain-containing protein</fullName>
    </recommendedName>
</protein>
<comment type="subcellular location">
    <subcellularLocation>
        <location evidence="1">Cytoplasm</location>
    </subcellularLocation>
</comment>
<keyword evidence="4" id="KW-0863">Zinc-finger</keyword>
<gene>
    <name evidence="8" type="ORF">QR680_015368</name>
</gene>
<evidence type="ECO:0000259" key="7">
    <source>
        <dbReference type="PROSITE" id="PS51981"/>
    </source>
</evidence>
<evidence type="ECO:0000256" key="1">
    <source>
        <dbReference type="ARBA" id="ARBA00004496"/>
    </source>
</evidence>
<evidence type="ECO:0000256" key="3">
    <source>
        <dbReference type="ARBA" id="ARBA00022723"/>
    </source>
</evidence>
<keyword evidence="3" id="KW-0479">Metal-binding</keyword>
<keyword evidence="9" id="KW-1185">Reference proteome</keyword>
<evidence type="ECO:0000256" key="2">
    <source>
        <dbReference type="ARBA" id="ARBA00022490"/>
    </source>
</evidence>